<protein>
    <recommendedName>
        <fullName evidence="14">Cholesterol oxidase</fullName>
        <ecNumber evidence="13">1.1.3.6</ecNumber>
        <ecNumber evidence="11">5.3.3.1</ecNumber>
    </recommendedName>
    <alternativeName>
        <fullName evidence="15">Cholesterol isomerase</fullName>
    </alternativeName>
</protein>
<keyword evidence="8" id="KW-1207">Sterol metabolism</keyword>
<evidence type="ECO:0000256" key="2">
    <source>
        <dbReference type="ARBA" id="ARBA00010790"/>
    </source>
</evidence>
<keyword evidence="3" id="KW-0153">Cholesterol metabolism</keyword>
<dbReference type="Pfam" id="PF05199">
    <property type="entry name" value="GMC_oxred_C"/>
    <property type="match status" value="1"/>
</dbReference>
<evidence type="ECO:0000256" key="7">
    <source>
        <dbReference type="ARBA" id="ARBA00023098"/>
    </source>
</evidence>
<evidence type="ECO:0000256" key="11">
    <source>
        <dbReference type="ARBA" id="ARBA00038856"/>
    </source>
</evidence>
<dbReference type="Gene3D" id="3.50.50.60">
    <property type="entry name" value="FAD/NAD(P)-binding domain"/>
    <property type="match status" value="3"/>
</dbReference>
<dbReference type="PROSITE" id="PS51379">
    <property type="entry name" value="4FE4S_FER_2"/>
    <property type="match status" value="1"/>
</dbReference>
<dbReference type="PANTHER" id="PTHR47470">
    <property type="entry name" value="CHOLESTEROL OXIDASE"/>
    <property type="match status" value="1"/>
</dbReference>
<evidence type="ECO:0000256" key="10">
    <source>
        <dbReference type="ARBA" id="ARBA00023235"/>
    </source>
</evidence>
<evidence type="ECO:0000256" key="5">
    <source>
        <dbReference type="ARBA" id="ARBA00022827"/>
    </source>
</evidence>
<feature type="domain" description="4Fe-4S ferredoxin-type" evidence="16">
    <location>
        <begin position="172"/>
        <end position="207"/>
    </location>
</feature>
<dbReference type="PATRIC" id="fig|280871.6.peg.5612"/>
<dbReference type="PANTHER" id="PTHR47470:SF1">
    <property type="entry name" value="FAD-DEPENDENT OXIDOREDUCTASE 2 FAD BINDING DOMAIN-CONTAINING PROTEIN"/>
    <property type="match status" value="1"/>
</dbReference>
<dbReference type="InterPro" id="IPR007867">
    <property type="entry name" value="GMC_OxRtase_C"/>
</dbReference>
<dbReference type="RefSeq" id="WP_043988084.1">
    <property type="nucleotide sequence ID" value="NZ_JXST01000058.1"/>
</dbReference>
<evidence type="ECO:0000256" key="3">
    <source>
        <dbReference type="ARBA" id="ARBA00022548"/>
    </source>
</evidence>
<keyword evidence="18" id="KW-1185">Reference proteome</keyword>
<evidence type="ECO:0000256" key="8">
    <source>
        <dbReference type="ARBA" id="ARBA00023166"/>
    </source>
</evidence>
<evidence type="ECO:0000256" key="1">
    <source>
        <dbReference type="ARBA" id="ARBA00001974"/>
    </source>
</evidence>
<comment type="cofactor">
    <cofactor evidence="1">
        <name>FAD</name>
        <dbReference type="ChEBI" id="CHEBI:57692"/>
    </cofactor>
</comment>
<evidence type="ECO:0000313" key="18">
    <source>
        <dbReference type="Proteomes" id="UP000032221"/>
    </source>
</evidence>
<dbReference type="EC" id="5.3.3.1" evidence="11"/>
<dbReference type="InterPro" id="IPR017896">
    <property type="entry name" value="4Fe4S_Fe-S-bd"/>
</dbReference>
<dbReference type="EC" id="1.1.3.6" evidence="13"/>
<keyword evidence="10" id="KW-0413">Isomerase</keyword>
<evidence type="ECO:0000256" key="15">
    <source>
        <dbReference type="ARBA" id="ARBA00049778"/>
    </source>
</evidence>
<organism evidence="17 18">
    <name type="scientific">Mycolicibacterium llatzerense</name>
    <dbReference type="NCBI Taxonomy" id="280871"/>
    <lineage>
        <taxon>Bacteria</taxon>
        <taxon>Bacillati</taxon>
        <taxon>Actinomycetota</taxon>
        <taxon>Actinomycetes</taxon>
        <taxon>Mycobacteriales</taxon>
        <taxon>Mycobacteriaceae</taxon>
        <taxon>Mycolicibacterium</taxon>
    </lineage>
</organism>
<dbReference type="InterPro" id="IPR006076">
    <property type="entry name" value="FAD-dep_OxRdtase"/>
</dbReference>
<dbReference type="EMBL" id="JXST01000058">
    <property type="protein sequence ID" value="KIU13958.1"/>
    <property type="molecule type" value="Genomic_DNA"/>
</dbReference>
<keyword evidence="4" id="KW-0285">Flavoprotein</keyword>
<evidence type="ECO:0000256" key="9">
    <source>
        <dbReference type="ARBA" id="ARBA00023221"/>
    </source>
</evidence>
<comment type="caution">
    <text evidence="17">The sequence shown here is derived from an EMBL/GenBank/DDBJ whole genome shotgun (WGS) entry which is preliminary data.</text>
</comment>
<dbReference type="Pfam" id="PF01266">
    <property type="entry name" value="DAO"/>
    <property type="match status" value="1"/>
</dbReference>
<dbReference type="InterPro" id="IPR036188">
    <property type="entry name" value="FAD/NAD-bd_sf"/>
</dbReference>
<accession>A0A0D1IX67</accession>
<evidence type="ECO:0000256" key="4">
    <source>
        <dbReference type="ARBA" id="ARBA00022630"/>
    </source>
</evidence>
<evidence type="ECO:0000256" key="6">
    <source>
        <dbReference type="ARBA" id="ARBA00023002"/>
    </source>
</evidence>
<dbReference type="AlphaFoldDB" id="A0A0D1IX67"/>
<sequence length="531" mass="57436">MTYDYDWLVIGSGFGGSVSALRLAEKGYRVAILECGRRFEDADFADETKDAKNYYWAPQLGMRGILRLTLFKDIFIGSGCGVGGGSLGYANTLYRAFPNFYESSQWKGLADWETELAPHYDEAERMLGVVEYDDDGPADLLLQEYGKSIGVGDTYRRAHVGVFLGQPGRTVPDPYFGGDGPDRTGCIKCGSCMVGCRHGAKNTLRKNYLWFAEKLGVRIFSERAVTDIKPLDDDGSAGYEVTHRKSGALGKRTSQTLRARGVVVAAGALGTNRLLQRCKLSGSLPNISDRLGYVVRTNSESIMAVMAPEDYPDDFTHSIAITSSIYTDPTTHIEVVTYGKGGDTQSMLFNLMIEAGKRGTRPLHFLAAAAKNPKAALAAWKIKGTSRRTIILLVMQSIDNAMRLKVKMRLPNGNVALTTEQDPLNPNPDFVPAAYDAAKWFARRMGGVPYTGVTEGIFAIPSTAHILGGAVIGASPETGVVDSRNHVFGYENLLVTDGAAVPANVGANPSLTITALAERAMTFIPPNAQAV</sequence>
<dbReference type="GO" id="GO:0016995">
    <property type="term" value="F:cholesterol oxidase activity"/>
    <property type="evidence" value="ECO:0007669"/>
    <property type="project" value="UniProtKB-EC"/>
</dbReference>
<comment type="pathway">
    <text evidence="12">Steroid metabolism; cholesterol degradation.</text>
</comment>
<name>A0A0D1IX67_9MYCO</name>
<dbReference type="GO" id="GO:0004769">
    <property type="term" value="F:steroid Delta-isomerase activity"/>
    <property type="evidence" value="ECO:0007669"/>
    <property type="project" value="UniProtKB-EC"/>
</dbReference>
<evidence type="ECO:0000313" key="17">
    <source>
        <dbReference type="EMBL" id="KIU13958.1"/>
    </source>
</evidence>
<proteinExistence type="inferred from homology"/>
<keyword evidence="7" id="KW-0443">Lipid metabolism</keyword>
<keyword evidence="5" id="KW-0274">FAD</keyword>
<evidence type="ECO:0000259" key="16">
    <source>
        <dbReference type="PROSITE" id="PS51379"/>
    </source>
</evidence>
<keyword evidence="9" id="KW-0753">Steroid metabolism</keyword>
<evidence type="ECO:0000256" key="12">
    <source>
        <dbReference type="ARBA" id="ARBA00049645"/>
    </source>
</evidence>
<keyword evidence="6" id="KW-0560">Oxidoreductase</keyword>
<dbReference type="OrthoDB" id="517968at2"/>
<dbReference type="GO" id="GO:0008203">
    <property type="term" value="P:cholesterol metabolic process"/>
    <property type="evidence" value="ECO:0007669"/>
    <property type="project" value="UniProtKB-KW"/>
</dbReference>
<dbReference type="InterPro" id="IPR052542">
    <property type="entry name" value="Cholesterol_Oxidase"/>
</dbReference>
<dbReference type="SUPFAM" id="SSF51905">
    <property type="entry name" value="FAD/NAD(P)-binding domain"/>
    <property type="match status" value="1"/>
</dbReference>
<comment type="similarity">
    <text evidence="2">Belongs to the GMC oxidoreductase family.</text>
</comment>
<dbReference type="STRING" id="280871.TL10_27075"/>
<evidence type="ECO:0000256" key="13">
    <source>
        <dbReference type="ARBA" id="ARBA00049723"/>
    </source>
</evidence>
<dbReference type="Proteomes" id="UP000032221">
    <property type="component" value="Unassembled WGS sequence"/>
</dbReference>
<reference evidence="17 18" key="1">
    <citation type="submission" date="2015-01" db="EMBL/GenBank/DDBJ databases">
        <title>Genome sequence of Mycobacterium llatzerense and Mycobacterium immunogenum recovered from brain abscess.</title>
        <authorList>
            <person name="Greninger A.L."/>
            <person name="Langelier C."/>
            <person name="Cunningham G."/>
            <person name="Chiu C.Y."/>
            <person name="Miller S."/>
        </authorList>
    </citation>
    <scope>NUCLEOTIDE SEQUENCE [LARGE SCALE GENOMIC DNA]</scope>
    <source>
        <strain evidence="17 18">CLUC14</strain>
    </source>
</reference>
<evidence type="ECO:0000256" key="14">
    <source>
        <dbReference type="ARBA" id="ARBA00049744"/>
    </source>
</evidence>
<gene>
    <name evidence="17" type="ORF">TL10_27075</name>
</gene>